<dbReference type="PANTHER" id="PTHR32060:SF30">
    <property type="entry name" value="CARBOXY-TERMINAL PROCESSING PROTEASE CTPA"/>
    <property type="match status" value="1"/>
</dbReference>
<dbReference type="InterPro" id="IPR004447">
    <property type="entry name" value="Peptidase_S41A"/>
</dbReference>
<dbReference type="InterPro" id="IPR041489">
    <property type="entry name" value="PDZ_6"/>
</dbReference>
<evidence type="ECO:0000256" key="4">
    <source>
        <dbReference type="ARBA" id="ARBA00022825"/>
    </source>
</evidence>
<feature type="region of interest" description="Disordered" evidence="6">
    <location>
        <begin position="536"/>
        <end position="556"/>
    </location>
</feature>
<gene>
    <name evidence="8" type="ORF">EDC65_5044</name>
</gene>
<evidence type="ECO:0000256" key="3">
    <source>
        <dbReference type="ARBA" id="ARBA00022801"/>
    </source>
</evidence>
<dbReference type="EMBL" id="RJKX01000018">
    <property type="protein sequence ID" value="ROP81188.1"/>
    <property type="molecule type" value="Genomic_DNA"/>
</dbReference>
<organism evidence="8 9">
    <name type="scientific">Stella humosa</name>
    <dbReference type="NCBI Taxonomy" id="94"/>
    <lineage>
        <taxon>Bacteria</taxon>
        <taxon>Pseudomonadati</taxon>
        <taxon>Pseudomonadota</taxon>
        <taxon>Alphaproteobacteria</taxon>
        <taxon>Rhodospirillales</taxon>
        <taxon>Stellaceae</taxon>
        <taxon>Stella</taxon>
    </lineage>
</organism>
<dbReference type="SUPFAM" id="SSF50156">
    <property type="entry name" value="PDZ domain-like"/>
    <property type="match status" value="1"/>
</dbReference>
<dbReference type="GO" id="GO:0008236">
    <property type="term" value="F:serine-type peptidase activity"/>
    <property type="evidence" value="ECO:0007669"/>
    <property type="project" value="UniProtKB-KW"/>
</dbReference>
<dbReference type="Gene3D" id="3.90.226.10">
    <property type="entry name" value="2-enoyl-CoA Hydratase, Chain A, domain 1"/>
    <property type="match status" value="1"/>
</dbReference>
<protein>
    <submittedName>
        <fullName evidence="8">Carboxyl-terminal processing protease</fullName>
    </submittedName>
</protein>
<dbReference type="GO" id="GO:0030288">
    <property type="term" value="C:outer membrane-bounded periplasmic space"/>
    <property type="evidence" value="ECO:0007669"/>
    <property type="project" value="TreeGrafter"/>
</dbReference>
<name>A0A3N1KSC5_9PROT</name>
<evidence type="ECO:0000256" key="1">
    <source>
        <dbReference type="ARBA" id="ARBA00009179"/>
    </source>
</evidence>
<dbReference type="GO" id="GO:0006508">
    <property type="term" value="P:proteolysis"/>
    <property type="evidence" value="ECO:0007669"/>
    <property type="project" value="UniProtKB-KW"/>
</dbReference>
<dbReference type="Proteomes" id="UP000278222">
    <property type="component" value="Unassembled WGS sequence"/>
</dbReference>
<dbReference type="SMART" id="SM00228">
    <property type="entry name" value="PDZ"/>
    <property type="match status" value="1"/>
</dbReference>
<dbReference type="PANTHER" id="PTHR32060">
    <property type="entry name" value="TAIL-SPECIFIC PROTEASE"/>
    <property type="match status" value="1"/>
</dbReference>
<evidence type="ECO:0000256" key="5">
    <source>
        <dbReference type="RuleBase" id="RU004404"/>
    </source>
</evidence>
<dbReference type="CDD" id="cd07560">
    <property type="entry name" value="Peptidase_S41_CPP"/>
    <property type="match status" value="1"/>
</dbReference>
<keyword evidence="3 5" id="KW-0378">Hydrolase</keyword>
<dbReference type="InterPro" id="IPR036034">
    <property type="entry name" value="PDZ_sf"/>
</dbReference>
<dbReference type="InterPro" id="IPR005151">
    <property type="entry name" value="Tail-specific_protease"/>
</dbReference>
<sequence length="556" mass="59111">MAGGSISSLLTIGSGRRAFAAMQHERPRLRLAAPLLALALAISACSQSISPSTEVAEERPDRVFLASLQEVTDLYIDPVDLGTLAVAGLNGLAKVDPTVNATREGELVRIRGDQRNIVEIPAPPSRNAPAWAAVMTRAVAAARADSRKLSTAESDAVYDAVLTAMVAGLDRFSRYAGSDVAREQRASRDGFGGIGVTINVENGVTRIVSVIPESPAAMAGVQVDDQILTIDGNGAAGLDQREVVQLLRGRVDSTVRLTIARPGIIDLLEVPITRQRIVVPTIRVEHIGPIAHVRILSFNQQTGRRLVEALEQLLAERAGQLRGVILDLRNNPGGLLDQAVRVADAFLGEGPIIATRGRHPASNQSFEAGARDMMRGVPMVVLINGGSASAAEIVAAALQDRGRAVVVGSASFGKGTVQTVMRLPNDGELTLTWARLLSPSGYLLHEHGVIPTICTNGLVDDTASLRLGLLRETRAMGPGGAAATPRMQLDDDGWRTLRNTCSGQSREQDVDVKLAERLLLDGSLFQRALRLSQAAVAPPRPGASVADRRRTTELRQ</sequence>
<dbReference type="RefSeq" id="WP_123694866.1">
    <property type="nucleotide sequence ID" value="NZ_AP019700.1"/>
</dbReference>
<evidence type="ECO:0000313" key="8">
    <source>
        <dbReference type="EMBL" id="ROP81188.1"/>
    </source>
</evidence>
<reference evidence="8 9" key="1">
    <citation type="submission" date="2018-11" db="EMBL/GenBank/DDBJ databases">
        <title>Genomic Encyclopedia of Type Strains, Phase IV (KMG-IV): sequencing the most valuable type-strain genomes for metagenomic binning, comparative biology and taxonomic classification.</title>
        <authorList>
            <person name="Goeker M."/>
        </authorList>
    </citation>
    <scope>NUCLEOTIDE SEQUENCE [LARGE SCALE GENOMIC DNA]</scope>
    <source>
        <strain evidence="8 9">DSM 5900</strain>
    </source>
</reference>
<keyword evidence="2 5" id="KW-0645">Protease</keyword>
<accession>A0A3N1KSC5</accession>
<feature type="compositionally biased region" description="Basic and acidic residues" evidence="6">
    <location>
        <begin position="546"/>
        <end position="556"/>
    </location>
</feature>
<dbReference type="NCBIfam" id="TIGR00225">
    <property type="entry name" value="prc"/>
    <property type="match status" value="1"/>
</dbReference>
<comment type="caution">
    <text evidence="8">The sequence shown here is derived from an EMBL/GenBank/DDBJ whole genome shotgun (WGS) entry which is preliminary data.</text>
</comment>
<keyword evidence="9" id="KW-1185">Reference proteome</keyword>
<comment type="similarity">
    <text evidence="1 5">Belongs to the peptidase S41A family.</text>
</comment>
<dbReference type="SMART" id="SM00245">
    <property type="entry name" value="TSPc"/>
    <property type="match status" value="1"/>
</dbReference>
<dbReference type="Gene3D" id="3.30.750.44">
    <property type="match status" value="1"/>
</dbReference>
<dbReference type="PROSITE" id="PS50106">
    <property type="entry name" value="PDZ"/>
    <property type="match status" value="1"/>
</dbReference>
<dbReference type="Gene3D" id="2.30.42.10">
    <property type="match status" value="1"/>
</dbReference>
<feature type="domain" description="PDZ" evidence="7">
    <location>
        <begin position="180"/>
        <end position="248"/>
    </location>
</feature>
<dbReference type="GO" id="GO:0004175">
    <property type="term" value="F:endopeptidase activity"/>
    <property type="evidence" value="ECO:0007669"/>
    <property type="project" value="TreeGrafter"/>
</dbReference>
<evidence type="ECO:0000256" key="6">
    <source>
        <dbReference type="SAM" id="MobiDB-lite"/>
    </source>
</evidence>
<dbReference type="Pfam" id="PF17820">
    <property type="entry name" value="PDZ_6"/>
    <property type="match status" value="1"/>
</dbReference>
<dbReference type="CDD" id="cd06782">
    <property type="entry name" value="cpPDZ_CPP-like"/>
    <property type="match status" value="1"/>
</dbReference>
<dbReference type="AlphaFoldDB" id="A0A3N1KSC5"/>
<dbReference type="OrthoDB" id="9812068at2"/>
<dbReference type="InterPro" id="IPR029045">
    <property type="entry name" value="ClpP/crotonase-like_dom_sf"/>
</dbReference>
<dbReference type="SUPFAM" id="SSF52096">
    <property type="entry name" value="ClpP/crotonase"/>
    <property type="match status" value="1"/>
</dbReference>
<evidence type="ECO:0000313" key="9">
    <source>
        <dbReference type="Proteomes" id="UP000278222"/>
    </source>
</evidence>
<proteinExistence type="inferred from homology"/>
<evidence type="ECO:0000256" key="2">
    <source>
        <dbReference type="ARBA" id="ARBA00022670"/>
    </source>
</evidence>
<dbReference type="Pfam" id="PF03572">
    <property type="entry name" value="Peptidase_S41"/>
    <property type="match status" value="1"/>
</dbReference>
<keyword evidence="4 5" id="KW-0720">Serine protease</keyword>
<dbReference type="InterPro" id="IPR001478">
    <property type="entry name" value="PDZ"/>
</dbReference>
<dbReference type="GO" id="GO:0007165">
    <property type="term" value="P:signal transduction"/>
    <property type="evidence" value="ECO:0007669"/>
    <property type="project" value="TreeGrafter"/>
</dbReference>
<evidence type="ECO:0000259" key="7">
    <source>
        <dbReference type="PROSITE" id="PS50106"/>
    </source>
</evidence>